<evidence type="ECO:0000256" key="6">
    <source>
        <dbReference type="PIRSR" id="PIRSR600223-1"/>
    </source>
</evidence>
<dbReference type="AlphaFoldDB" id="A0A1T4R3Y9"/>
<dbReference type="PROSITE" id="PS00760">
    <property type="entry name" value="SPASE_I_2"/>
    <property type="match status" value="1"/>
</dbReference>
<keyword evidence="7" id="KW-0645">Protease</keyword>
<accession>A0A1T4R3Y9</accession>
<comment type="catalytic activity">
    <reaction evidence="1 7">
        <text>Cleavage of hydrophobic, N-terminal signal or leader sequences from secreted and periplasmic proteins.</text>
        <dbReference type="EC" id="3.4.21.89"/>
    </reaction>
</comment>
<dbReference type="InterPro" id="IPR036286">
    <property type="entry name" value="LexA/Signal_pep-like_sf"/>
</dbReference>
<name>A0A1T4R3Y9_9HYPH</name>
<dbReference type="PANTHER" id="PTHR43390">
    <property type="entry name" value="SIGNAL PEPTIDASE I"/>
    <property type="match status" value="1"/>
</dbReference>
<dbReference type="RefSeq" id="WP_085935435.1">
    <property type="nucleotide sequence ID" value="NZ_FUWJ01000004.1"/>
</dbReference>
<keyword evidence="10" id="KW-1185">Reference proteome</keyword>
<comment type="similarity">
    <text evidence="2 7">Belongs to the peptidase S26 family.</text>
</comment>
<feature type="domain" description="Peptidase S26" evidence="8">
    <location>
        <begin position="20"/>
        <end position="225"/>
    </location>
</feature>
<evidence type="ECO:0000256" key="4">
    <source>
        <dbReference type="ARBA" id="ARBA00019232"/>
    </source>
</evidence>
<dbReference type="PROSITE" id="PS00761">
    <property type="entry name" value="SPASE_I_3"/>
    <property type="match status" value="1"/>
</dbReference>
<evidence type="ECO:0000256" key="7">
    <source>
        <dbReference type="RuleBase" id="RU362042"/>
    </source>
</evidence>
<dbReference type="GO" id="GO:0016020">
    <property type="term" value="C:membrane"/>
    <property type="evidence" value="ECO:0007669"/>
    <property type="project" value="UniProtKB-SubCell"/>
</dbReference>
<dbReference type="GO" id="GO:0009003">
    <property type="term" value="F:signal peptidase activity"/>
    <property type="evidence" value="ECO:0007669"/>
    <property type="project" value="UniProtKB-EC"/>
</dbReference>
<proteinExistence type="inferred from homology"/>
<dbReference type="NCBIfam" id="TIGR02227">
    <property type="entry name" value="sigpep_I_bact"/>
    <property type="match status" value="1"/>
</dbReference>
<dbReference type="PRINTS" id="PR00727">
    <property type="entry name" value="LEADERPTASE"/>
</dbReference>
<evidence type="ECO:0000313" key="10">
    <source>
        <dbReference type="Proteomes" id="UP000190092"/>
    </source>
</evidence>
<dbReference type="EMBL" id="FUWJ01000004">
    <property type="protein sequence ID" value="SKA10565.1"/>
    <property type="molecule type" value="Genomic_DNA"/>
</dbReference>
<keyword evidence="5 7" id="KW-0378">Hydrolase</keyword>
<evidence type="ECO:0000259" key="8">
    <source>
        <dbReference type="Pfam" id="PF10502"/>
    </source>
</evidence>
<dbReference type="GO" id="GO:0004252">
    <property type="term" value="F:serine-type endopeptidase activity"/>
    <property type="evidence" value="ECO:0007669"/>
    <property type="project" value="InterPro"/>
</dbReference>
<dbReference type="PANTHER" id="PTHR43390:SF1">
    <property type="entry name" value="CHLOROPLAST PROCESSING PEPTIDASE"/>
    <property type="match status" value="1"/>
</dbReference>
<dbReference type="STRING" id="225324.SAMN02745126_03550"/>
<dbReference type="Proteomes" id="UP000190092">
    <property type="component" value="Unassembled WGS sequence"/>
</dbReference>
<dbReference type="GO" id="GO:0006465">
    <property type="term" value="P:signal peptide processing"/>
    <property type="evidence" value="ECO:0007669"/>
    <property type="project" value="InterPro"/>
</dbReference>
<evidence type="ECO:0000313" key="9">
    <source>
        <dbReference type="EMBL" id="SKA10565.1"/>
    </source>
</evidence>
<evidence type="ECO:0000256" key="3">
    <source>
        <dbReference type="ARBA" id="ARBA00013208"/>
    </source>
</evidence>
<dbReference type="CDD" id="cd06530">
    <property type="entry name" value="S26_SPase_I"/>
    <property type="match status" value="1"/>
</dbReference>
<evidence type="ECO:0000256" key="5">
    <source>
        <dbReference type="ARBA" id="ARBA00022801"/>
    </source>
</evidence>
<feature type="active site" evidence="6">
    <location>
        <position position="46"/>
    </location>
</feature>
<evidence type="ECO:0000256" key="1">
    <source>
        <dbReference type="ARBA" id="ARBA00000677"/>
    </source>
</evidence>
<comment type="subcellular location">
    <subcellularLocation>
        <location evidence="7">Membrane</location>
        <topology evidence="7">Single-pass type II membrane protein</topology>
    </subcellularLocation>
</comment>
<dbReference type="SUPFAM" id="SSF51306">
    <property type="entry name" value="LexA/Signal peptidase"/>
    <property type="match status" value="1"/>
</dbReference>
<protein>
    <recommendedName>
        <fullName evidence="4 7">Signal peptidase I</fullName>
        <ecNumber evidence="3 7">3.4.21.89</ecNumber>
    </recommendedName>
</protein>
<feature type="active site" evidence="6">
    <location>
        <position position="108"/>
    </location>
</feature>
<dbReference type="InterPro" id="IPR000223">
    <property type="entry name" value="Pept_S26A_signal_pept_1"/>
</dbReference>
<gene>
    <name evidence="9" type="ORF">SAMN02745126_03550</name>
</gene>
<dbReference type="Gene3D" id="2.10.109.10">
    <property type="entry name" value="Umud Fragment, subunit A"/>
    <property type="match status" value="1"/>
</dbReference>
<dbReference type="InterPro" id="IPR019758">
    <property type="entry name" value="Pept_S26A_signal_pept_1_CS"/>
</dbReference>
<dbReference type="OrthoDB" id="9815782at2"/>
<evidence type="ECO:0000256" key="2">
    <source>
        <dbReference type="ARBA" id="ARBA00009370"/>
    </source>
</evidence>
<organism evidence="9 10">
    <name type="scientific">Enhydrobacter aerosaccus</name>
    <dbReference type="NCBI Taxonomy" id="225324"/>
    <lineage>
        <taxon>Bacteria</taxon>
        <taxon>Pseudomonadati</taxon>
        <taxon>Pseudomonadota</taxon>
        <taxon>Alphaproteobacteria</taxon>
        <taxon>Hyphomicrobiales</taxon>
        <taxon>Enhydrobacter</taxon>
    </lineage>
</organism>
<reference evidence="10" key="1">
    <citation type="submission" date="2017-02" db="EMBL/GenBank/DDBJ databases">
        <authorList>
            <person name="Varghese N."/>
            <person name="Submissions S."/>
        </authorList>
    </citation>
    <scope>NUCLEOTIDE SEQUENCE [LARGE SCALE GENOMIC DNA]</scope>
    <source>
        <strain evidence="10">ATCC 27094</strain>
    </source>
</reference>
<dbReference type="InterPro" id="IPR019533">
    <property type="entry name" value="Peptidase_S26"/>
</dbReference>
<dbReference type="InterPro" id="IPR019757">
    <property type="entry name" value="Pept_S26A_signal_pept_1_Lys-AS"/>
</dbReference>
<sequence>METGSPSLRQRLTGWGKELKPIAISIALVLVVRTVVAEPYTVPTPSMVPTLLVGDELIASKFAYGYSMYSTPIGQLPSFSGRVFDRAPERGDVVVFRLPRDPSTTYVKRVIGLPGDRIQMRRGRLYINDTLVERRAVGPFPDDVGSRSVSATLYIESLPNGREHEIVELSDNDRYDDTAVYVVPARHYFMMGDNRDNSLDSRIGEAAGGVGFVPEENLVARADLLLMSRDPAVGWFDIGKWLHAFRLDRSFGWVN</sequence>
<dbReference type="EC" id="3.4.21.89" evidence="3 7"/>
<dbReference type="Pfam" id="PF10502">
    <property type="entry name" value="Peptidase_S26"/>
    <property type="match status" value="1"/>
</dbReference>